<sequence>MNAVNAVGLVLAIVLGAFLVFALLFPERF</sequence>
<accession>A0A1C4US60</accession>
<name>A0A1C4US60_9ACTN</name>
<dbReference type="RefSeq" id="WP_036390805.1">
    <property type="nucleotide sequence ID" value="NZ_JOAN01000001.1"/>
</dbReference>
<dbReference type="AlphaFoldDB" id="A0A1C4US60"/>
<keyword evidence="3" id="KW-1185">Reference proteome</keyword>
<evidence type="ECO:0000256" key="1">
    <source>
        <dbReference type="SAM" id="Phobius"/>
    </source>
</evidence>
<evidence type="ECO:0000313" key="3">
    <source>
        <dbReference type="Proteomes" id="UP000198224"/>
    </source>
</evidence>
<dbReference type="Proteomes" id="UP000198224">
    <property type="component" value="Chromosome I"/>
</dbReference>
<dbReference type="Pfam" id="PF09604">
    <property type="entry name" value="Potass_KdpF"/>
    <property type="match status" value="1"/>
</dbReference>
<dbReference type="GO" id="GO:0005886">
    <property type="term" value="C:plasma membrane"/>
    <property type="evidence" value="ECO:0007669"/>
    <property type="project" value="InterPro"/>
</dbReference>
<organism evidence="2 3">
    <name type="scientific">Micromonospora chokoriensis</name>
    <dbReference type="NCBI Taxonomy" id="356851"/>
    <lineage>
        <taxon>Bacteria</taxon>
        <taxon>Bacillati</taxon>
        <taxon>Actinomycetota</taxon>
        <taxon>Actinomycetes</taxon>
        <taxon>Micromonosporales</taxon>
        <taxon>Micromonosporaceae</taxon>
        <taxon>Micromonospora</taxon>
    </lineage>
</organism>
<protein>
    <submittedName>
        <fullName evidence="2">K+-transporting ATPase, KdpF subunit</fullName>
    </submittedName>
</protein>
<gene>
    <name evidence="2" type="ORF">GA0070612_0703</name>
</gene>
<dbReference type="NCBIfam" id="TIGR02115">
    <property type="entry name" value="potass_kdpF"/>
    <property type="match status" value="1"/>
</dbReference>
<proteinExistence type="predicted"/>
<keyword evidence="1" id="KW-0472">Membrane</keyword>
<evidence type="ECO:0000313" key="2">
    <source>
        <dbReference type="EMBL" id="SCE74559.1"/>
    </source>
</evidence>
<dbReference type="GO" id="GO:0008556">
    <property type="term" value="F:P-type potassium transmembrane transporter activity"/>
    <property type="evidence" value="ECO:0007669"/>
    <property type="project" value="InterPro"/>
</dbReference>
<dbReference type="EMBL" id="LT607409">
    <property type="protein sequence ID" value="SCE74559.1"/>
    <property type="molecule type" value="Genomic_DNA"/>
</dbReference>
<dbReference type="GeneID" id="300131578"/>
<dbReference type="InterPro" id="IPR011726">
    <property type="entry name" value="KdpF"/>
</dbReference>
<reference evidence="3" key="1">
    <citation type="submission" date="2016-06" db="EMBL/GenBank/DDBJ databases">
        <authorList>
            <person name="Varghese N."/>
            <person name="Submissions Spin"/>
        </authorList>
    </citation>
    <scope>NUCLEOTIDE SEQUENCE [LARGE SCALE GENOMIC DNA]</scope>
    <source>
        <strain evidence="3">DSM 45160</strain>
    </source>
</reference>
<feature type="transmembrane region" description="Helical" evidence="1">
    <location>
        <begin position="6"/>
        <end position="25"/>
    </location>
</feature>
<keyword evidence="1" id="KW-0812">Transmembrane</keyword>
<keyword evidence="1" id="KW-1133">Transmembrane helix</keyword>